<dbReference type="AlphaFoldDB" id="G3MFN7"/>
<reference evidence="2" key="1">
    <citation type="journal article" date="2011" name="PLoS ONE">
        <title>A deep insight into the sialotranscriptome of the gulf coast tick, Amblyomma maculatum.</title>
        <authorList>
            <person name="Karim S."/>
            <person name="Singh P."/>
            <person name="Ribeiro J.M."/>
        </authorList>
    </citation>
    <scope>NUCLEOTIDE SEQUENCE</scope>
    <source>
        <tissue evidence="2">Salivary gland</tissue>
    </source>
</reference>
<accession>G3MFN7</accession>
<feature type="non-terminal residue" evidence="2">
    <location>
        <position position="133"/>
    </location>
</feature>
<keyword evidence="1" id="KW-0472">Membrane</keyword>
<evidence type="ECO:0000256" key="1">
    <source>
        <dbReference type="SAM" id="Phobius"/>
    </source>
</evidence>
<keyword evidence="1" id="KW-1133">Transmembrane helix</keyword>
<feature type="transmembrane region" description="Helical" evidence="1">
    <location>
        <begin position="44"/>
        <end position="65"/>
    </location>
</feature>
<organism evidence="2">
    <name type="scientific">Amblyomma maculatum</name>
    <name type="common">Gulf Coast tick</name>
    <dbReference type="NCBI Taxonomy" id="34609"/>
    <lineage>
        <taxon>Eukaryota</taxon>
        <taxon>Metazoa</taxon>
        <taxon>Ecdysozoa</taxon>
        <taxon>Arthropoda</taxon>
        <taxon>Chelicerata</taxon>
        <taxon>Arachnida</taxon>
        <taxon>Acari</taxon>
        <taxon>Parasitiformes</taxon>
        <taxon>Ixodida</taxon>
        <taxon>Ixodoidea</taxon>
        <taxon>Ixodidae</taxon>
        <taxon>Amblyomminae</taxon>
        <taxon>Amblyomma</taxon>
    </lineage>
</organism>
<evidence type="ECO:0000313" key="2">
    <source>
        <dbReference type="EMBL" id="AEO32305.1"/>
    </source>
</evidence>
<dbReference type="EMBL" id="JO840688">
    <property type="protein sequence ID" value="AEO32305.1"/>
    <property type="molecule type" value="mRNA"/>
</dbReference>
<keyword evidence="1" id="KW-0812">Transmembrane</keyword>
<name>G3MFN7_AMBMU</name>
<proteinExistence type="evidence at transcript level"/>
<feature type="transmembrane region" description="Helical" evidence="1">
    <location>
        <begin position="16"/>
        <end position="37"/>
    </location>
</feature>
<feature type="transmembrane region" description="Helical" evidence="1">
    <location>
        <begin position="77"/>
        <end position="98"/>
    </location>
</feature>
<sequence length="133" mass="14454">MVGIYLREYLRTPDGWLNFVEVVFGSALWALYGVFGATTWSEEFLYNCACAIVSNGGVFLISSSLSIPTALLLPRLFYYSVFHLVAAACYMFGGVGSVQNDSHIDGIMAILCGSFHVAHFFHSLRPKANAAGG</sequence>
<protein>
    <submittedName>
        <fullName evidence="2">Uncharacterized protein</fullName>
    </submittedName>
</protein>